<evidence type="ECO:0000256" key="10">
    <source>
        <dbReference type="ARBA" id="ARBA00023310"/>
    </source>
</evidence>
<name>A0A2W5MSK3_9BACT</name>
<dbReference type="NCBIfam" id="NF004482">
    <property type="entry name" value="PRK05815.2-4"/>
    <property type="match status" value="1"/>
</dbReference>
<keyword evidence="3 11" id="KW-0813">Transport</keyword>
<dbReference type="Proteomes" id="UP000249417">
    <property type="component" value="Unassembled WGS sequence"/>
</dbReference>
<reference evidence="13 14" key="1">
    <citation type="submission" date="2017-08" db="EMBL/GenBank/DDBJ databases">
        <title>Infants hospitalized years apart are colonized by the same room-sourced microbial strains.</title>
        <authorList>
            <person name="Brooks B."/>
            <person name="Olm M.R."/>
            <person name="Firek B.A."/>
            <person name="Baker R."/>
            <person name="Thomas B.C."/>
            <person name="Morowitz M.J."/>
            <person name="Banfield J.F."/>
        </authorList>
    </citation>
    <scope>NUCLEOTIDE SEQUENCE [LARGE SCALE GENOMIC DNA]</scope>
    <source>
        <strain evidence="13">S2_005_002_R2_29</strain>
    </source>
</reference>
<evidence type="ECO:0000256" key="6">
    <source>
        <dbReference type="ARBA" id="ARBA00022781"/>
    </source>
</evidence>
<feature type="transmembrane region" description="Helical" evidence="12">
    <location>
        <begin position="175"/>
        <end position="197"/>
    </location>
</feature>
<sequence length="198" mass="21610">MANPIHQFEIQPLVPFTLGGVDLSFTNSALWMTIGVVTSIGLLTVAMSKKSLVPTRGQLVAEGLYKFIASLVRDNVGEKGMNYFPLVFTLFIVVLFGNLLGMIPGSFTYTSHIAVTGVLALIIFFVVTIMGFVNHGLHFLQLFCPPGVPLWLAPLIIPIEIISYLSRPITLSLRLFINMLAGHLMVKVIAGFSLMMVG</sequence>
<comment type="subcellular location">
    <subcellularLocation>
        <location evidence="11">Cell membrane</location>
        <topology evidence="11">Multi-pass membrane protein</topology>
    </subcellularLocation>
    <subcellularLocation>
        <location evidence="1">Membrane</location>
        <topology evidence="1">Multi-pass membrane protein</topology>
    </subcellularLocation>
</comment>
<dbReference type="EMBL" id="QFQB01000101">
    <property type="protein sequence ID" value="PZQ44271.1"/>
    <property type="molecule type" value="Genomic_DNA"/>
</dbReference>
<keyword evidence="7 12" id="KW-1133">Transmembrane helix</keyword>
<dbReference type="Gene3D" id="1.20.120.220">
    <property type="entry name" value="ATP synthase, F0 complex, subunit A"/>
    <property type="match status" value="1"/>
</dbReference>
<dbReference type="CDD" id="cd00310">
    <property type="entry name" value="ATP-synt_Fo_a_6"/>
    <property type="match status" value="1"/>
</dbReference>
<feature type="transmembrane region" description="Helical" evidence="12">
    <location>
        <begin position="109"/>
        <end position="133"/>
    </location>
</feature>
<dbReference type="NCBIfam" id="TIGR01131">
    <property type="entry name" value="ATP_synt_6_or_A"/>
    <property type="match status" value="1"/>
</dbReference>
<dbReference type="SUPFAM" id="SSF81336">
    <property type="entry name" value="F1F0 ATP synthase subunit A"/>
    <property type="match status" value="1"/>
</dbReference>
<dbReference type="GO" id="GO:0045259">
    <property type="term" value="C:proton-transporting ATP synthase complex"/>
    <property type="evidence" value="ECO:0007669"/>
    <property type="project" value="UniProtKB-KW"/>
</dbReference>
<keyword evidence="5 11" id="KW-0812">Transmembrane</keyword>
<evidence type="ECO:0000256" key="5">
    <source>
        <dbReference type="ARBA" id="ARBA00022692"/>
    </source>
</evidence>
<dbReference type="PRINTS" id="PR00123">
    <property type="entry name" value="ATPASEA"/>
</dbReference>
<keyword evidence="6 11" id="KW-0375">Hydrogen ion transport</keyword>
<dbReference type="PANTHER" id="PTHR11410:SF0">
    <property type="entry name" value="ATP SYNTHASE SUBUNIT A"/>
    <property type="match status" value="1"/>
</dbReference>
<evidence type="ECO:0000256" key="1">
    <source>
        <dbReference type="ARBA" id="ARBA00004141"/>
    </source>
</evidence>
<organism evidence="13 14">
    <name type="scientific">Micavibrio aeruginosavorus</name>
    <dbReference type="NCBI Taxonomy" id="349221"/>
    <lineage>
        <taxon>Bacteria</taxon>
        <taxon>Pseudomonadati</taxon>
        <taxon>Bdellovibrionota</taxon>
        <taxon>Bdellovibrionia</taxon>
        <taxon>Bdellovibrionales</taxon>
        <taxon>Pseudobdellovibrionaceae</taxon>
        <taxon>Micavibrio</taxon>
    </lineage>
</organism>
<protein>
    <recommendedName>
        <fullName evidence="11">ATP synthase subunit a</fullName>
    </recommendedName>
</protein>
<feature type="transmembrane region" description="Helical" evidence="12">
    <location>
        <begin position="28"/>
        <end position="46"/>
    </location>
</feature>
<evidence type="ECO:0000256" key="7">
    <source>
        <dbReference type="ARBA" id="ARBA00022989"/>
    </source>
</evidence>
<dbReference type="PANTHER" id="PTHR11410">
    <property type="entry name" value="ATP SYNTHASE SUBUNIT A"/>
    <property type="match status" value="1"/>
</dbReference>
<dbReference type="Pfam" id="PF00119">
    <property type="entry name" value="ATP-synt_A"/>
    <property type="match status" value="1"/>
</dbReference>
<dbReference type="AlphaFoldDB" id="A0A2W5MSK3"/>
<evidence type="ECO:0000256" key="3">
    <source>
        <dbReference type="ARBA" id="ARBA00022448"/>
    </source>
</evidence>
<feature type="transmembrane region" description="Helical" evidence="12">
    <location>
        <begin position="140"/>
        <end position="163"/>
    </location>
</feature>
<feature type="transmembrane region" description="Helical" evidence="12">
    <location>
        <begin position="83"/>
        <end position="103"/>
    </location>
</feature>
<evidence type="ECO:0000256" key="9">
    <source>
        <dbReference type="ARBA" id="ARBA00023136"/>
    </source>
</evidence>
<keyword evidence="4 11" id="KW-0138">CF(0)</keyword>
<comment type="similarity">
    <text evidence="2 11">Belongs to the ATPase A chain family.</text>
</comment>
<keyword evidence="8 11" id="KW-0406">Ion transport</keyword>
<comment type="function">
    <text evidence="11">Key component of the proton channel; it plays a direct role in the translocation of protons across the membrane.</text>
</comment>
<keyword evidence="9 12" id="KW-0472">Membrane</keyword>
<dbReference type="HAMAP" id="MF_01393">
    <property type="entry name" value="ATP_synth_a_bact"/>
    <property type="match status" value="1"/>
</dbReference>
<evidence type="ECO:0000256" key="11">
    <source>
        <dbReference type="RuleBase" id="RU000483"/>
    </source>
</evidence>
<evidence type="ECO:0000256" key="12">
    <source>
        <dbReference type="SAM" id="Phobius"/>
    </source>
</evidence>
<gene>
    <name evidence="13" type="ORF">DI551_10470</name>
</gene>
<dbReference type="InterPro" id="IPR035908">
    <property type="entry name" value="F0_ATP_A_sf"/>
</dbReference>
<accession>A0A2W5MSK3</accession>
<comment type="caution">
    <text evidence="13">The sequence shown here is derived from an EMBL/GenBank/DDBJ whole genome shotgun (WGS) entry which is preliminary data.</text>
</comment>
<evidence type="ECO:0000256" key="4">
    <source>
        <dbReference type="ARBA" id="ARBA00022547"/>
    </source>
</evidence>
<evidence type="ECO:0000256" key="8">
    <source>
        <dbReference type="ARBA" id="ARBA00023065"/>
    </source>
</evidence>
<proteinExistence type="inferred from homology"/>
<dbReference type="InterPro" id="IPR000568">
    <property type="entry name" value="ATP_synth_F0_asu"/>
</dbReference>
<evidence type="ECO:0000256" key="2">
    <source>
        <dbReference type="ARBA" id="ARBA00006810"/>
    </source>
</evidence>
<feature type="non-terminal residue" evidence="13">
    <location>
        <position position="198"/>
    </location>
</feature>
<dbReference type="GO" id="GO:0046933">
    <property type="term" value="F:proton-transporting ATP synthase activity, rotational mechanism"/>
    <property type="evidence" value="ECO:0007669"/>
    <property type="project" value="TreeGrafter"/>
</dbReference>
<dbReference type="GO" id="GO:0005886">
    <property type="term" value="C:plasma membrane"/>
    <property type="evidence" value="ECO:0007669"/>
    <property type="project" value="UniProtKB-SubCell"/>
</dbReference>
<evidence type="ECO:0000313" key="13">
    <source>
        <dbReference type="EMBL" id="PZQ44271.1"/>
    </source>
</evidence>
<evidence type="ECO:0000313" key="14">
    <source>
        <dbReference type="Proteomes" id="UP000249417"/>
    </source>
</evidence>
<dbReference type="InterPro" id="IPR045083">
    <property type="entry name" value="ATP_synth_F0_asu_bact/mt"/>
</dbReference>
<keyword evidence="10" id="KW-0066">ATP synthesis</keyword>